<dbReference type="AlphaFoldDB" id="A0A9N9IQR5"/>
<feature type="domain" description="BED-type" evidence="4">
    <location>
        <begin position="9"/>
        <end position="32"/>
    </location>
</feature>
<reference evidence="5" key="1">
    <citation type="submission" date="2021-06" db="EMBL/GenBank/DDBJ databases">
        <authorList>
            <person name="Kallberg Y."/>
            <person name="Tangrot J."/>
            <person name="Rosling A."/>
        </authorList>
    </citation>
    <scope>NUCLEOTIDE SEQUENCE</scope>
    <source>
        <strain evidence="5">FL966</strain>
    </source>
</reference>
<keyword evidence="6" id="KW-1185">Reference proteome</keyword>
<evidence type="ECO:0000313" key="6">
    <source>
        <dbReference type="Proteomes" id="UP000789759"/>
    </source>
</evidence>
<organism evidence="5 6">
    <name type="scientific">Cetraspora pellucida</name>
    <dbReference type="NCBI Taxonomy" id="1433469"/>
    <lineage>
        <taxon>Eukaryota</taxon>
        <taxon>Fungi</taxon>
        <taxon>Fungi incertae sedis</taxon>
        <taxon>Mucoromycota</taxon>
        <taxon>Glomeromycotina</taxon>
        <taxon>Glomeromycetes</taxon>
        <taxon>Diversisporales</taxon>
        <taxon>Gigasporaceae</taxon>
        <taxon>Cetraspora</taxon>
    </lineage>
</organism>
<keyword evidence="2" id="KW-0863">Zinc-finger</keyword>
<sequence length="112" mass="13042">MTARPRVPVCRQCNAVFSKTTGVSTLRRHLNKHKINAPARRQTILQFPRTDLYNDKEQKERDNKLITWIITDQQPFTVVENQVSTCFCNDLRGLCKLKGISFLKPELDIDIR</sequence>
<comment type="caution">
    <text evidence="5">The sequence shown here is derived from an EMBL/GenBank/DDBJ whole genome shotgun (WGS) entry which is preliminary data.</text>
</comment>
<dbReference type="GO" id="GO:0008270">
    <property type="term" value="F:zinc ion binding"/>
    <property type="evidence" value="ECO:0007669"/>
    <property type="project" value="UniProtKB-KW"/>
</dbReference>
<gene>
    <name evidence="5" type="ORF">CPELLU_LOCUS14196</name>
</gene>
<evidence type="ECO:0000256" key="3">
    <source>
        <dbReference type="ARBA" id="ARBA00022833"/>
    </source>
</evidence>
<keyword evidence="3" id="KW-0862">Zinc</keyword>
<protein>
    <submittedName>
        <fullName evidence="5">7329_t:CDS:1</fullName>
    </submittedName>
</protein>
<accession>A0A9N9IQR5</accession>
<dbReference type="InterPro" id="IPR003656">
    <property type="entry name" value="Znf_BED"/>
</dbReference>
<name>A0A9N9IQR5_9GLOM</name>
<dbReference type="Proteomes" id="UP000789759">
    <property type="component" value="Unassembled WGS sequence"/>
</dbReference>
<evidence type="ECO:0000256" key="2">
    <source>
        <dbReference type="ARBA" id="ARBA00022771"/>
    </source>
</evidence>
<proteinExistence type="predicted"/>
<dbReference type="Pfam" id="PF02892">
    <property type="entry name" value="zf-BED"/>
    <property type="match status" value="1"/>
</dbReference>
<dbReference type="GO" id="GO:0003677">
    <property type="term" value="F:DNA binding"/>
    <property type="evidence" value="ECO:0007669"/>
    <property type="project" value="InterPro"/>
</dbReference>
<evidence type="ECO:0000256" key="1">
    <source>
        <dbReference type="ARBA" id="ARBA00022723"/>
    </source>
</evidence>
<evidence type="ECO:0000313" key="5">
    <source>
        <dbReference type="EMBL" id="CAG8743057.1"/>
    </source>
</evidence>
<keyword evidence="1" id="KW-0479">Metal-binding</keyword>
<evidence type="ECO:0000259" key="4">
    <source>
        <dbReference type="Pfam" id="PF02892"/>
    </source>
</evidence>
<dbReference type="OrthoDB" id="2444217at2759"/>
<dbReference type="EMBL" id="CAJVQA010016440">
    <property type="protein sequence ID" value="CAG8743057.1"/>
    <property type="molecule type" value="Genomic_DNA"/>
</dbReference>